<feature type="transmembrane region" description="Helical" evidence="11">
    <location>
        <begin position="229"/>
        <end position="254"/>
    </location>
</feature>
<evidence type="ECO:0000256" key="5">
    <source>
        <dbReference type="ARBA" id="ARBA00023040"/>
    </source>
</evidence>
<feature type="transmembrane region" description="Helical" evidence="11">
    <location>
        <begin position="31"/>
        <end position="56"/>
    </location>
</feature>
<feature type="transmembrane region" description="Helical" evidence="11">
    <location>
        <begin position="103"/>
        <end position="127"/>
    </location>
</feature>
<dbReference type="Pfam" id="PF00001">
    <property type="entry name" value="7tm_1"/>
    <property type="match status" value="1"/>
</dbReference>
<keyword evidence="3 10" id="KW-0812">Transmembrane</keyword>
<gene>
    <name evidence="14" type="primary">LOC116297030</name>
</gene>
<evidence type="ECO:0000256" key="4">
    <source>
        <dbReference type="ARBA" id="ARBA00022989"/>
    </source>
</evidence>
<dbReference type="InterPro" id="IPR000276">
    <property type="entry name" value="GPCR_Rhodpsn"/>
</dbReference>
<feature type="transmembrane region" description="Helical" evidence="11">
    <location>
        <begin position="148"/>
        <end position="169"/>
    </location>
</feature>
<sequence length="378" mass="42930">MSFPGGYNSTTPFDKMNDSVALTLRASQGEVVVSLIFNIALMATVIAGNGLILSAFAINSRMRTVHSILIIGLSSADLLVGAISIPCWIYVMYHQHNNYPINFYGYQFYITADIFIGASSIFHLTGISIERCHAVMKPIIHRLLSRRIFYSASAVAWFFAAIIAILQPVQFQNWEKVYTLLNANLIFFLPTGIIIIAYICVFQRSKFGPGVSLTRHRASRAVFAREVRLSLTLGLITVLFVLAWLPLFTLTMIATFNHKLLPDSVMITQRLLGFVKWMHYCSSALNPFLYSYRNNDMRGTIKLIIQKHFFRQNICLEELYPRHRRRSTFSSRSSFSVHKRLVTSSFRPASVSSQYSVCSFRSRNKSEDDDNNNKGKAL</sequence>
<evidence type="ECO:0000256" key="1">
    <source>
        <dbReference type="ARBA" id="ARBA00004651"/>
    </source>
</evidence>
<feature type="domain" description="G-protein coupled receptors family 1 profile" evidence="12">
    <location>
        <begin position="48"/>
        <end position="290"/>
    </location>
</feature>
<dbReference type="RefSeq" id="XP_031561024.1">
    <property type="nucleotide sequence ID" value="XM_031705164.1"/>
</dbReference>
<accession>A0A6P8HXC3</accession>
<keyword evidence="13" id="KW-1185">Reference proteome</keyword>
<evidence type="ECO:0000313" key="14">
    <source>
        <dbReference type="RefSeq" id="XP_031561024.1"/>
    </source>
</evidence>
<keyword evidence="9 10" id="KW-0807">Transducer</keyword>
<keyword evidence="6 11" id="KW-0472">Membrane</keyword>
<dbReference type="Gene3D" id="1.20.1070.10">
    <property type="entry name" value="Rhodopsin 7-helix transmembrane proteins"/>
    <property type="match status" value="1"/>
</dbReference>
<evidence type="ECO:0000256" key="11">
    <source>
        <dbReference type="SAM" id="Phobius"/>
    </source>
</evidence>
<name>A0A6P8HXC3_ACTTE</name>
<dbReference type="SUPFAM" id="SSF81321">
    <property type="entry name" value="Family A G protein-coupled receptor-like"/>
    <property type="match status" value="1"/>
</dbReference>
<dbReference type="PANTHER" id="PTHR24246">
    <property type="entry name" value="OLFACTORY RECEPTOR AND ADENOSINE RECEPTOR"/>
    <property type="match status" value="1"/>
</dbReference>
<reference evidence="14" key="1">
    <citation type="submission" date="2025-08" db="UniProtKB">
        <authorList>
            <consortium name="RefSeq"/>
        </authorList>
    </citation>
    <scope>IDENTIFICATION</scope>
    <source>
        <tissue evidence="14">Tentacle</tissue>
    </source>
</reference>
<comment type="subcellular location">
    <subcellularLocation>
        <location evidence="1">Cell membrane</location>
        <topology evidence="1">Multi-pass membrane protein</topology>
    </subcellularLocation>
</comment>
<dbReference type="PROSITE" id="PS00237">
    <property type="entry name" value="G_PROTEIN_RECEP_F1_1"/>
    <property type="match status" value="1"/>
</dbReference>
<dbReference type="OrthoDB" id="5987098at2759"/>
<dbReference type="GO" id="GO:0005886">
    <property type="term" value="C:plasma membrane"/>
    <property type="evidence" value="ECO:0007669"/>
    <property type="project" value="UniProtKB-SubCell"/>
</dbReference>
<organism evidence="13 14">
    <name type="scientific">Actinia tenebrosa</name>
    <name type="common">Australian red waratah sea anemone</name>
    <dbReference type="NCBI Taxonomy" id="6105"/>
    <lineage>
        <taxon>Eukaryota</taxon>
        <taxon>Metazoa</taxon>
        <taxon>Cnidaria</taxon>
        <taxon>Anthozoa</taxon>
        <taxon>Hexacorallia</taxon>
        <taxon>Actiniaria</taxon>
        <taxon>Actiniidae</taxon>
        <taxon>Actinia</taxon>
    </lineage>
</organism>
<evidence type="ECO:0000256" key="7">
    <source>
        <dbReference type="ARBA" id="ARBA00023170"/>
    </source>
</evidence>
<dbReference type="AlphaFoldDB" id="A0A6P8HXC3"/>
<keyword evidence="5 10" id="KW-0297">G-protein coupled receptor</keyword>
<evidence type="ECO:0000256" key="8">
    <source>
        <dbReference type="ARBA" id="ARBA00023180"/>
    </source>
</evidence>
<evidence type="ECO:0000259" key="12">
    <source>
        <dbReference type="PROSITE" id="PS50262"/>
    </source>
</evidence>
<evidence type="ECO:0000256" key="9">
    <source>
        <dbReference type="ARBA" id="ARBA00023224"/>
    </source>
</evidence>
<dbReference type="PROSITE" id="PS50262">
    <property type="entry name" value="G_PROTEIN_RECEP_F1_2"/>
    <property type="match status" value="1"/>
</dbReference>
<keyword evidence="2" id="KW-1003">Cell membrane</keyword>
<dbReference type="GO" id="GO:0004930">
    <property type="term" value="F:G protein-coupled receptor activity"/>
    <property type="evidence" value="ECO:0007669"/>
    <property type="project" value="UniProtKB-KW"/>
</dbReference>
<evidence type="ECO:0000313" key="13">
    <source>
        <dbReference type="Proteomes" id="UP000515163"/>
    </source>
</evidence>
<evidence type="ECO:0000256" key="10">
    <source>
        <dbReference type="RuleBase" id="RU000688"/>
    </source>
</evidence>
<keyword evidence="4 11" id="KW-1133">Transmembrane helix</keyword>
<keyword evidence="7 10" id="KW-0675">Receptor</keyword>
<dbReference type="GeneID" id="116297030"/>
<comment type="similarity">
    <text evidence="10">Belongs to the G-protein coupled receptor 1 family.</text>
</comment>
<feature type="transmembrane region" description="Helical" evidence="11">
    <location>
        <begin position="181"/>
        <end position="202"/>
    </location>
</feature>
<dbReference type="PANTHER" id="PTHR24246:SF27">
    <property type="entry name" value="ADENOSINE RECEPTOR, ISOFORM A"/>
    <property type="match status" value="1"/>
</dbReference>
<dbReference type="InterPro" id="IPR017452">
    <property type="entry name" value="GPCR_Rhodpsn_7TM"/>
</dbReference>
<dbReference type="PRINTS" id="PR00237">
    <property type="entry name" value="GPCRRHODOPSN"/>
</dbReference>
<feature type="transmembrane region" description="Helical" evidence="11">
    <location>
        <begin position="68"/>
        <end position="91"/>
    </location>
</feature>
<evidence type="ECO:0000256" key="6">
    <source>
        <dbReference type="ARBA" id="ARBA00023136"/>
    </source>
</evidence>
<dbReference type="Proteomes" id="UP000515163">
    <property type="component" value="Unplaced"/>
</dbReference>
<keyword evidence="8" id="KW-0325">Glycoprotein</keyword>
<proteinExistence type="inferred from homology"/>
<protein>
    <submittedName>
        <fullName evidence="14">Histamine H2 receptor-like isoform X2</fullName>
    </submittedName>
</protein>
<evidence type="ECO:0000256" key="3">
    <source>
        <dbReference type="ARBA" id="ARBA00022692"/>
    </source>
</evidence>
<evidence type="ECO:0000256" key="2">
    <source>
        <dbReference type="ARBA" id="ARBA00022475"/>
    </source>
</evidence>